<name>A0A430M5L4_9HYPO</name>
<evidence type="ECO:0000313" key="3">
    <source>
        <dbReference type="Proteomes" id="UP000287124"/>
    </source>
</evidence>
<protein>
    <recommendedName>
        <fullName evidence="4">C2H2-type domain-containing protein</fullName>
    </recommendedName>
</protein>
<keyword evidence="3" id="KW-1185">Reference proteome</keyword>
<accession>A0A430M5L4</accession>
<dbReference type="EMBL" id="MIKF01000017">
    <property type="protein sequence ID" value="RTE83278.1"/>
    <property type="molecule type" value="Genomic_DNA"/>
</dbReference>
<feature type="region of interest" description="Disordered" evidence="1">
    <location>
        <begin position="30"/>
        <end position="68"/>
    </location>
</feature>
<evidence type="ECO:0000313" key="2">
    <source>
        <dbReference type="EMBL" id="RTE83278.1"/>
    </source>
</evidence>
<dbReference type="PANTHER" id="PTHR38166">
    <property type="entry name" value="C2H2-TYPE DOMAIN-CONTAINING PROTEIN-RELATED"/>
    <property type="match status" value="1"/>
</dbReference>
<dbReference type="Proteomes" id="UP000287124">
    <property type="component" value="Unassembled WGS sequence"/>
</dbReference>
<evidence type="ECO:0000256" key="1">
    <source>
        <dbReference type="SAM" id="MobiDB-lite"/>
    </source>
</evidence>
<proteinExistence type="predicted"/>
<dbReference type="PANTHER" id="PTHR38166:SF1">
    <property type="entry name" value="C2H2-TYPE DOMAIN-CONTAINING PROTEIN"/>
    <property type="match status" value="1"/>
</dbReference>
<reference evidence="2 3" key="1">
    <citation type="submission" date="2017-06" db="EMBL/GenBank/DDBJ databases">
        <title>Comparative genomic analysis of Ambrosia Fusariam Clade fungi.</title>
        <authorList>
            <person name="Stajich J.E."/>
            <person name="Carrillo J."/>
            <person name="Kijimoto T."/>
            <person name="Eskalen A."/>
            <person name="O'Donnell K."/>
            <person name="Kasson M."/>
        </authorList>
    </citation>
    <scope>NUCLEOTIDE SEQUENCE [LARGE SCALE GENOMIC DNA]</scope>
    <source>
        <strain evidence="2 3">UCR1854</strain>
    </source>
</reference>
<sequence length="225" mass="25451">MSPSDLGCCALDDCDLLSLFLDDDLPQLAPDPPCDSTSTSPQGTKRRFNDNEQLGESSMHEVVVSRKRPRGDGNFSCPYRRRNPRVFNVRDFPTCAQNSFSSITLVKRHVMAAHQAKDFNTQCETCSAWFRTEKALNSHINNRSCSNLLFPAVDEHDKGITDDIENKLRDRRSRTKVLNWDDLWRTIFPSSQVIGSSDFVPNLFTKTVPSAMARDLDIHSTLPDL</sequence>
<evidence type="ECO:0008006" key="4">
    <source>
        <dbReference type="Google" id="ProtNLM"/>
    </source>
</evidence>
<dbReference type="Gene3D" id="3.30.160.60">
    <property type="entry name" value="Classic Zinc Finger"/>
    <property type="match status" value="1"/>
</dbReference>
<comment type="caution">
    <text evidence="2">The sequence shown here is derived from an EMBL/GenBank/DDBJ whole genome shotgun (WGS) entry which is preliminary data.</text>
</comment>
<dbReference type="AlphaFoldDB" id="A0A430M5L4"/>
<organism evidence="2 3">
    <name type="scientific">Fusarium euwallaceae</name>
    <dbReference type="NCBI Taxonomy" id="1147111"/>
    <lineage>
        <taxon>Eukaryota</taxon>
        <taxon>Fungi</taxon>
        <taxon>Dikarya</taxon>
        <taxon>Ascomycota</taxon>
        <taxon>Pezizomycotina</taxon>
        <taxon>Sordariomycetes</taxon>
        <taxon>Hypocreomycetidae</taxon>
        <taxon>Hypocreales</taxon>
        <taxon>Nectriaceae</taxon>
        <taxon>Fusarium</taxon>
        <taxon>Fusarium solani species complex</taxon>
    </lineage>
</organism>
<gene>
    <name evidence="2" type="ORF">BHE90_002114</name>
</gene>